<dbReference type="AlphaFoldDB" id="A0A150RTN4"/>
<gene>
    <name evidence="2" type="ORF">BE17_27780</name>
</gene>
<comment type="caution">
    <text evidence="2">The sequence shown here is derived from an EMBL/GenBank/DDBJ whole genome shotgun (WGS) entry which is preliminary data.</text>
</comment>
<dbReference type="EMBL" id="JEMB01002111">
    <property type="protein sequence ID" value="KYF83430.1"/>
    <property type="molecule type" value="Genomic_DNA"/>
</dbReference>
<accession>A0A150RTN4</accession>
<dbReference type="PROSITE" id="PS51318">
    <property type="entry name" value="TAT"/>
    <property type="match status" value="1"/>
</dbReference>
<reference evidence="2 3" key="1">
    <citation type="submission" date="2014-02" db="EMBL/GenBank/DDBJ databases">
        <title>The small core and large imbalanced accessory genome model reveals a collaborative survival strategy of Sorangium cellulosum strains in nature.</title>
        <authorList>
            <person name="Han K."/>
            <person name="Peng R."/>
            <person name="Blom J."/>
            <person name="Li Y.-Z."/>
        </authorList>
    </citation>
    <scope>NUCLEOTIDE SEQUENCE [LARGE SCALE GENOMIC DNA]</scope>
    <source>
        <strain evidence="2 3">So0011-07</strain>
    </source>
</reference>
<dbReference type="InterPro" id="IPR006311">
    <property type="entry name" value="TAT_signal"/>
</dbReference>
<evidence type="ECO:0000313" key="2">
    <source>
        <dbReference type="EMBL" id="KYF83430.1"/>
    </source>
</evidence>
<proteinExistence type="predicted"/>
<dbReference type="Proteomes" id="UP000075635">
    <property type="component" value="Unassembled WGS sequence"/>
</dbReference>
<evidence type="ECO:0000256" key="1">
    <source>
        <dbReference type="SAM" id="MobiDB-lite"/>
    </source>
</evidence>
<name>A0A150RTN4_SORCE</name>
<organism evidence="2 3">
    <name type="scientific">Sorangium cellulosum</name>
    <name type="common">Polyangium cellulosum</name>
    <dbReference type="NCBI Taxonomy" id="56"/>
    <lineage>
        <taxon>Bacteria</taxon>
        <taxon>Pseudomonadati</taxon>
        <taxon>Myxococcota</taxon>
        <taxon>Polyangia</taxon>
        <taxon>Polyangiales</taxon>
        <taxon>Polyangiaceae</taxon>
        <taxon>Sorangium</taxon>
    </lineage>
</organism>
<sequence length="535" mass="57039">MLAPTMPLRPRARHRTGRRGALLGVAGALIGAVGALGVAPAQAQGRYESALLGGRSALLGSTGVVLGVDGAAPFLNPATIVRIEDRNIAFSSAFFRYAHRTLASWHQPGPVDAARYGDLRLDKTTVSDQGLSTLPDATCYFFDLRSGARAGDATRVPVGRHTLAACLAKTEQNEFGFDALGFSGESASRRVNQAQTLRYEWGRYSAGPSWSYSATERLALGVSLSVVRTRYSSELSVASLVEDTGTRSASSATYQAALSADSWDVLAHLGATYRLNRVFSAGISLRTPSVHVFDSLDASYQDTLAAETATVRYWAGEGEFAAPSPARVALGASAEWSRLRLELDGFFYMGQREFARVAADREEIAIEGGALSSRRQSRLDIVEASAPIVNVGLGAELFLTRDLSLLGGVVSDFNALSGVRGPVSAESKLFLERMSGVHAALGMVSYTRYGDLVFGARFDYAAGQMAAVNAFTSPVRLDPIDCREFGATLVLAGRISLRTVEKVARDIGDAVEGSAPRPPEQSTPREPMRAPAQED</sequence>
<evidence type="ECO:0000313" key="3">
    <source>
        <dbReference type="Proteomes" id="UP000075635"/>
    </source>
</evidence>
<feature type="region of interest" description="Disordered" evidence="1">
    <location>
        <begin position="508"/>
        <end position="535"/>
    </location>
</feature>
<dbReference type="Gene3D" id="2.40.160.60">
    <property type="entry name" value="Outer membrane protein transport protein (OMPP1/FadL/TodX)"/>
    <property type="match status" value="1"/>
</dbReference>
<protein>
    <submittedName>
        <fullName evidence="2">Uncharacterized protein</fullName>
    </submittedName>
</protein>
<dbReference type="SUPFAM" id="SSF56935">
    <property type="entry name" value="Porins"/>
    <property type="match status" value="1"/>
</dbReference>